<dbReference type="InterPro" id="IPR000873">
    <property type="entry name" value="AMP-dep_synth/lig_dom"/>
</dbReference>
<feature type="compositionally biased region" description="Basic and acidic residues" evidence="4">
    <location>
        <begin position="922"/>
        <end position="933"/>
    </location>
</feature>
<accession>A0ABT0UMF2</accession>
<organism evidence="6 7">
    <name type="scientific">Streptomyces albipurpureus</name>
    <dbReference type="NCBI Taxonomy" id="2897419"/>
    <lineage>
        <taxon>Bacteria</taxon>
        <taxon>Bacillati</taxon>
        <taxon>Actinomycetota</taxon>
        <taxon>Actinomycetes</taxon>
        <taxon>Kitasatosporales</taxon>
        <taxon>Streptomycetaceae</taxon>
        <taxon>Streptomyces</taxon>
    </lineage>
</organism>
<evidence type="ECO:0000256" key="3">
    <source>
        <dbReference type="ARBA" id="ARBA00022553"/>
    </source>
</evidence>
<evidence type="ECO:0000256" key="4">
    <source>
        <dbReference type="SAM" id="MobiDB-lite"/>
    </source>
</evidence>
<dbReference type="InterPro" id="IPR006162">
    <property type="entry name" value="Ppantetheine_attach_site"/>
</dbReference>
<dbReference type="PANTHER" id="PTHR45527:SF1">
    <property type="entry name" value="FATTY ACID SYNTHASE"/>
    <property type="match status" value="1"/>
</dbReference>
<dbReference type="InterPro" id="IPR020806">
    <property type="entry name" value="PKS_PP-bd"/>
</dbReference>
<dbReference type="PROSITE" id="PS00012">
    <property type="entry name" value="PHOSPHOPANTETHEINE"/>
    <property type="match status" value="1"/>
</dbReference>
<reference evidence="6" key="1">
    <citation type="submission" date="2022-06" db="EMBL/GenBank/DDBJ databases">
        <title>Genome public.</title>
        <authorList>
            <person name="Sun Q."/>
        </authorList>
    </citation>
    <scope>NUCLEOTIDE SEQUENCE</scope>
    <source>
        <strain evidence="6">CWNU-1</strain>
    </source>
</reference>
<evidence type="ECO:0000256" key="1">
    <source>
        <dbReference type="ARBA" id="ARBA00001957"/>
    </source>
</evidence>
<dbReference type="NCBIfam" id="TIGR01733">
    <property type="entry name" value="AA-adenyl-dom"/>
    <property type="match status" value="1"/>
</dbReference>
<keyword evidence="7" id="KW-1185">Reference proteome</keyword>
<dbReference type="InterPro" id="IPR010071">
    <property type="entry name" value="AA_adenyl_dom"/>
</dbReference>
<dbReference type="Gene3D" id="3.30.300.30">
    <property type="match status" value="1"/>
</dbReference>
<dbReference type="InterPro" id="IPR045851">
    <property type="entry name" value="AMP-bd_C_sf"/>
</dbReference>
<dbReference type="SUPFAM" id="SSF52777">
    <property type="entry name" value="CoA-dependent acyltransferases"/>
    <property type="match status" value="2"/>
</dbReference>
<dbReference type="SMART" id="SM00823">
    <property type="entry name" value="PKS_PP"/>
    <property type="match status" value="1"/>
</dbReference>
<feature type="domain" description="Carrier" evidence="5">
    <location>
        <begin position="949"/>
        <end position="1024"/>
    </location>
</feature>
<dbReference type="SUPFAM" id="SSF47336">
    <property type="entry name" value="ACP-like"/>
    <property type="match status" value="1"/>
</dbReference>
<dbReference type="InterPro" id="IPR036736">
    <property type="entry name" value="ACP-like_sf"/>
</dbReference>
<keyword evidence="3" id="KW-0597">Phosphoprotein</keyword>
<dbReference type="SUPFAM" id="SSF56801">
    <property type="entry name" value="Acetyl-CoA synthetase-like"/>
    <property type="match status" value="1"/>
</dbReference>
<gene>
    <name evidence="6" type="ORF">NBG84_15130</name>
</gene>
<dbReference type="InterPro" id="IPR023213">
    <property type="entry name" value="CAT-like_dom_sf"/>
</dbReference>
<dbReference type="Gene3D" id="3.40.50.980">
    <property type="match status" value="2"/>
</dbReference>
<dbReference type="Gene3D" id="3.30.559.10">
    <property type="entry name" value="Chloramphenicol acetyltransferase-like domain"/>
    <property type="match status" value="1"/>
</dbReference>
<name>A0ABT0UMF2_9ACTN</name>
<keyword evidence="2" id="KW-0596">Phosphopantetheine</keyword>
<dbReference type="Gene3D" id="3.30.559.30">
    <property type="entry name" value="Nonribosomal peptide synthetase, condensation domain"/>
    <property type="match status" value="1"/>
</dbReference>
<feature type="region of interest" description="Disordered" evidence="4">
    <location>
        <begin position="915"/>
        <end position="950"/>
    </location>
</feature>
<sequence>MTSIPTSPAQQGIWVNERLGPLGSVHHMPFAVHFEGVLNEAALTAACADLAAQHPALSRAIREEDGLPVLIPAATPQLTIRQTTAARLTAELAELSAVPFDLAIGPPARFTLLRTDRTHATLLVVAHHIAFDGASTDVFLRDLAARYAHRTGGGPAPAPSPLATATTGGEETAVGPLALAAASAHWADRPLPEAAVLLPGLLAEPSDGVGPGAAVSFDVHPQLRADLAVTAEKLGVTLFELLLAALHTLLSRYGNERPAVAVDLGTRSPETVDRIGVHVNELPVVTAPEPRLPFGEFAREVRTELRAGYPHRGVPLARAVRGLRPGVALAPVSFTYRRRIAPVEFVGLSTTIDWVLFPGTARGALRVHLVDGPDRLGVLLMYRTRLLAHDRAERIGAHLRQLLASIVAAPGAALADLSLVDEAESAPVRGPAAAPEAMGATLPSLLIGAFASHPERVAVHSGELTYTYAQLAAGARELAGRLVAVGVTPGTVVAVCAERSPEMLAAVLAVTLAGGVYLPVDPTYPSERIAFVLADAGAPVALAQRRTAERVAGQGRILLLDDLLCTAGAPATDPVVLPTVTPDDLAYLIYTSGSTGRPKGVEVPHGALAHLLLAFRGQLAATPEDSWLAVTSLSFDISALELLLPLVTGGRVVIADEAQVRDGRALTGLVERHAVTHLQATPSGWRLMLDAGLRAPGLTALSGGEALSLPLARRLRERVGRLWNVYGPTETTIWSTSAELPPAPREVSIGHPIAGTTALILASDGRPVPHGVAGELALGGAGLARGYRNRPELNADRFITHTETGARYYRTGDLARLRPDGGLDCLGRLDDQIKLRGHRIELGEVEARLQEHPAVATAAVAVRGSAEEPRGQVLAAYPVWRVGLPIPTTAELRAFLALTLPDVMVPAVFHPLPRLPLTPNGKTDRRSLPEPVHEQPTNDPASVTDQSDEPWDELTTEVAAIWCEVLGLPSIGLYDDLFDLGAHSLTITQVAARIRRRLGAEVPLQVFYDEPTVAAVSDAVTLELLSEES</sequence>
<dbReference type="Pfam" id="PF00668">
    <property type="entry name" value="Condensation"/>
    <property type="match status" value="1"/>
</dbReference>
<comment type="caution">
    <text evidence="6">The sequence shown here is derived from an EMBL/GenBank/DDBJ whole genome shotgun (WGS) entry which is preliminary data.</text>
</comment>
<dbReference type="EMBL" id="JAMQAW010000011">
    <property type="protein sequence ID" value="MCM2389609.1"/>
    <property type="molecule type" value="Genomic_DNA"/>
</dbReference>
<evidence type="ECO:0000256" key="2">
    <source>
        <dbReference type="ARBA" id="ARBA00022450"/>
    </source>
</evidence>
<dbReference type="Proteomes" id="UP001431429">
    <property type="component" value="Unassembled WGS sequence"/>
</dbReference>
<protein>
    <submittedName>
        <fullName evidence="6">Amino acid adenylation domain-containing protein</fullName>
    </submittedName>
</protein>
<dbReference type="Gene3D" id="1.10.1200.10">
    <property type="entry name" value="ACP-like"/>
    <property type="match status" value="1"/>
</dbReference>
<dbReference type="InterPro" id="IPR020845">
    <property type="entry name" value="AMP-binding_CS"/>
</dbReference>
<dbReference type="InterPro" id="IPR001242">
    <property type="entry name" value="Condensation_dom"/>
</dbReference>
<dbReference type="Pfam" id="PF00501">
    <property type="entry name" value="AMP-binding"/>
    <property type="match status" value="1"/>
</dbReference>
<feature type="compositionally biased region" description="Polar residues" evidence="4">
    <location>
        <begin position="935"/>
        <end position="945"/>
    </location>
</feature>
<dbReference type="Pfam" id="PF00550">
    <property type="entry name" value="PP-binding"/>
    <property type="match status" value="1"/>
</dbReference>
<dbReference type="Pfam" id="PF13193">
    <property type="entry name" value="AMP-binding_C"/>
    <property type="match status" value="1"/>
</dbReference>
<dbReference type="PANTHER" id="PTHR45527">
    <property type="entry name" value="NONRIBOSOMAL PEPTIDE SYNTHETASE"/>
    <property type="match status" value="1"/>
</dbReference>
<evidence type="ECO:0000313" key="7">
    <source>
        <dbReference type="Proteomes" id="UP001431429"/>
    </source>
</evidence>
<evidence type="ECO:0000259" key="5">
    <source>
        <dbReference type="PROSITE" id="PS50075"/>
    </source>
</evidence>
<comment type="cofactor">
    <cofactor evidence="1">
        <name>pantetheine 4'-phosphate</name>
        <dbReference type="ChEBI" id="CHEBI:47942"/>
    </cofactor>
</comment>
<dbReference type="Gene3D" id="2.30.38.10">
    <property type="entry name" value="Luciferase, Domain 3"/>
    <property type="match status" value="1"/>
</dbReference>
<dbReference type="PROSITE" id="PS50075">
    <property type="entry name" value="CARRIER"/>
    <property type="match status" value="1"/>
</dbReference>
<evidence type="ECO:0000313" key="6">
    <source>
        <dbReference type="EMBL" id="MCM2389609.1"/>
    </source>
</evidence>
<proteinExistence type="predicted"/>
<dbReference type="PROSITE" id="PS00455">
    <property type="entry name" value="AMP_BINDING"/>
    <property type="match status" value="1"/>
</dbReference>
<dbReference type="InterPro" id="IPR025110">
    <property type="entry name" value="AMP-bd_C"/>
</dbReference>
<dbReference type="RefSeq" id="WP_250919949.1">
    <property type="nucleotide sequence ID" value="NZ_JAMQAW010000011.1"/>
</dbReference>
<dbReference type="InterPro" id="IPR009081">
    <property type="entry name" value="PP-bd_ACP"/>
</dbReference>